<dbReference type="EMBL" id="AP012159">
    <property type="protein sequence ID" value="BAK84381.1"/>
    <property type="molecule type" value="Genomic_DNA"/>
</dbReference>
<dbReference type="Gene3D" id="1.10.260.40">
    <property type="entry name" value="lambda repressor-like DNA-binding domains"/>
    <property type="match status" value="1"/>
</dbReference>
<name>G2I0C3_KOMMN</name>
<dbReference type="GO" id="GO:0003677">
    <property type="term" value="F:DNA binding"/>
    <property type="evidence" value="ECO:0007669"/>
    <property type="project" value="InterPro"/>
</dbReference>
<dbReference type="SUPFAM" id="SSF47413">
    <property type="entry name" value="lambda repressor-like DNA-binding domains"/>
    <property type="match status" value="1"/>
</dbReference>
<dbReference type="SMART" id="SM00530">
    <property type="entry name" value="HTH_XRE"/>
    <property type="match status" value="1"/>
</dbReference>
<dbReference type="STRING" id="634177.GLX_19690"/>
<gene>
    <name evidence="2" type="ordered locus">GLX_19690</name>
</gene>
<dbReference type="CDD" id="cd00093">
    <property type="entry name" value="HTH_XRE"/>
    <property type="match status" value="1"/>
</dbReference>
<accession>G2I0C3</accession>
<protein>
    <submittedName>
        <fullName evidence="2">Transcriptional regulator</fullName>
    </submittedName>
</protein>
<dbReference type="HOGENOM" id="CLU_066192_26_0_5"/>
<evidence type="ECO:0000313" key="2">
    <source>
        <dbReference type="EMBL" id="BAK84381.1"/>
    </source>
</evidence>
<evidence type="ECO:0000313" key="3">
    <source>
        <dbReference type="Proteomes" id="UP000009044"/>
    </source>
</evidence>
<dbReference type="PATRIC" id="fig|634177.7.peg.2234"/>
<dbReference type="InterPro" id="IPR010982">
    <property type="entry name" value="Lambda_DNA-bd_dom_sf"/>
</dbReference>
<proteinExistence type="predicted"/>
<dbReference type="Pfam" id="PF01381">
    <property type="entry name" value="HTH_3"/>
    <property type="match status" value="1"/>
</dbReference>
<dbReference type="Proteomes" id="UP000009044">
    <property type="component" value="Chromosome"/>
</dbReference>
<feature type="domain" description="HTH cro/C1-type" evidence="1">
    <location>
        <begin position="34"/>
        <end position="88"/>
    </location>
</feature>
<sequence>MGSRISDTEGKAIIVTGKMPATSNPVDVHVGNRIRLRRTLLGMSQERLGNALGLTFQQVQKYERGRNRVGASRLYDLACVLDVPVAFFFVGLPDAVDSMDAGTAGPEGVSEPGVQLAETMVVAETPSSAATEDLGLFSRRETIELVRAYYGIEDSSTRRRVLDLVRSMGAY</sequence>
<dbReference type="PROSITE" id="PS50943">
    <property type="entry name" value="HTH_CROC1"/>
    <property type="match status" value="1"/>
</dbReference>
<dbReference type="eggNOG" id="COG1396">
    <property type="taxonomic scope" value="Bacteria"/>
</dbReference>
<dbReference type="KEGG" id="gxy:GLX_19690"/>
<dbReference type="InterPro" id="IPR001387">
    <property type="entry name" value="Cro/C1-type_HTH"/>
</dbReference>
<reference evidence="3" key="1">
    <citation type="journal article" date="2011" name="J. Bacteriol.">
        <title>Complete genome sequence of NBRC 3288, a unique cellulose-nonproducing strain of Gluconacetobacter xylinus isolated from vinegar.</title>
        <authorList>
            <person name="Ogino H."/>
            <person name="Azuma Y."/>
            <person name="Hosoyama A."/>
            <person name="Nakazawa H."/>
            <person name="Matsutani M."/>
            <person name="Hasegawa A."/>
            <person name="Otsuyama K."/>
            <person name="Matsushita K."/>
            <person name="Fujita N."/>
            <person name="Shirai M."/>
        </authorList>
    </citation>
    <scope>NUCLEOTIDE SEQUENCE [LARGE SCALE GENOMIC DNA]</scope>
    <source>
        <strain evidence="3">NBRC 3288 / BCRC 11682 / LMG 1693</strain>
    </source>
</reference>
<dbReference type="AlphaFoldDB" id="G2I0C3"/>
<evidence type="ECO:0000259" key="1">
    <source>
        <dbReference type="PROSITE" id="PS50943"/>
    </source>
</evidence>
<organism evidence="2 3">
    <name type="scientific">Komagataeibacter medellinensis (strain NBRC 3288 / BCRC 11682 / LMG 1693 / Kondo 51)</name>
    <name type="common">Gluconacetobacter medellinensis</name>
    <dbReference type="NCBI Taxonomy" id="634177"/>
    <lineage>
        <taxon>Bacteria</taxon>
        <taxon>Pseudomonadati</taxon>
        <taxon>Pseudomonadota</taxon>
        <taxon>Alphaproteobacteria</taxon>
        <taxon>Acetobacterales</taxon>
        <taxon>Acetobacteraceae</taxon>
        <taxon>Komagataeibacter</taxon>
    </lineage>
</organism>